<feature type="domain" description="Aminotransferase class V" evidence="9">
    <location>
        <begin position="2"/>
        <end position="362"/>
    </location>
</feature>
<evidence type="ECO:0000256" key="3">
    <source>
        <dbReference type="ARBA" id="ARBA00022679"/>
    </source>
</evidence>
<dbReference type="GO" id="GO:0031071">
    <property type="term" value="F:cysteine desulfurase activity"/>
    <property type="evidence" value="ECO:0007669"/>
    <property type="project" value="UniProtKB-EC"/>
</dbReference>
<dbReference type="RefSeq" id="WP_011727529.1">
    <property type="nucleotide sequence ID" value="NC_008596.1"/>
</dbReference>
<dbReference type="eggNOG" id="COG1104">
    <property type="taxonomic scope" value="Bacteria"/>
</dbReference>
<dbReference type="PANTHER" id="PTHR11601">
    <property type="entry name" value="CYSTEINE DESULFURYLASE FAMILY MEMBER"/>
    <property type="match status" value="1"/>
</dbReference>
<evidence type="ECO:0000256" key="1">
    <source>
        <dbReference type="ARBA" id="ARBA00001933"/>
    </source>
</evidence>
<evidence type="ECO:0000259" key="9">
    <source>
        <dbReference type="Pfam" id="PF00266"/>
    </source>
</evidence>
<dbReference type="KEGG" id="msm:MSMEG_1242"/>
<dbReference type="GO" id="GO:0016829">
    <property type="term" value="F:lyase activity"/>
    <property type="evidence" value="ECO:0007669"/>
    <property type="project" value="UniProtKB-KW"/>
</dbReference>
<evidence type="ECO:0000256" key="5">
    <source>
        <dbReference type="ARBA" id="ARBA00022898"/>
    </source>
</evidence>
<evidence type="ECO:0000313" key="11">
    <source>
        <dbReference type="Proteomes" id="UP000000757"/>
    </source>
</evidence>
<accession>A0QRU5</accession>
<dbReference type="InterPro" id="IPR015424">
    <property type="entry name" value="PyrdxlP-dep_Trfase"/>
</dbReference>
<protein>
    <submittedName>
        <fullName evidence="10">Cysteine desulfurase IscS</fullName>
        <ecNumber evidence="10">4.4.1.-</ecNumber>
    </submittedName>
</protein>
<keyword evidence="7" id="KW-0411">Iron-sulfur</keyword>
<comment type="similarity">
    <text evidence="2">Belongs to the class-V pyridoxal-phosphate-dependent aminotransferase family. NifS/IscS subfamily.</text>
</comment>
<dbReference type="KEGG" id="msb:LJ00_06190"/>
<dbReference type="InterPro" id="IPR000192">
    <property type="entry name" value="Aminotrans_V_dom"/>
</dbReference>
<dbReference type="Pfam" id="PF00266">
    <property type="entry name" value="Aminotran_5"/>
    <property type="match status" value="1"/>
</dbReference>
<keyword evidence="10" id="KW-0456">Lyase</keyword>
<dbReference type="PANTHER" id="PTHR11601:SF34">
    <property type="entry name" value="CYSTEINE DESULFURASE"/>
    <property type="match status" value="1"/>
</dbReference>
<keyword evidence="6" id="KW-0408">Iron</keyword>
<dbReference type="PATRIC" id="fig|246196.56.peg.1250"/>
<dbReference type="EC" id="4.4.1.-" evidence="10"/>
<evidence type="ECO:0000256" key="8">
    <source>
        <dbReference type="ARBA" id="ARBA00050776"/>
    </source>
</evidence>
<name>A0QRU5_MYCS2</name>
<gene>
    <name evidence="10" type="primary">iscS</name>
    <name evidence="10" type="ordered locus">MSMEG_1242</name>
</gene>
<dbReference type="InterPro" id="IPR016454">
    <property type="entry name" value="Cysteine_dSase"/>
</dbReference>
<keyword evidence="5" id="KW-0663">Pyridoxal phosphate</keyword>
<dbReference type="GeneID" id="93456090"/>
<reference evidence="10 11" key="1">
    <citation type="submission" date="2006-10" db="EMBL/GenBank/DDBJ databases">
        <authorList>
            <person name="Fleischmann R.D."/>
            <person name="Dodson R.J."/>
            <person name="Haft D.H."/>
            <person name="Merkel J.S."/>
            <person name="Nelson W.C."/>
            <person name="Fraser C.M."/>
        </authorList>
    </citation>
    <scope>NUCLEOTIDE SEQUENCE [LARGE SCALE GENOMIC DNA]</scope>
    <source>
        <strain evidence="11">ATCC 700084 / mc(2)155</strain>
    </source>
</reference>
<comment type="cofactor">
    <cofactor evidence="1">
        <name>pyridoxal 5'-phosphate</name>
        <dbReference type="ChEBI" id="CHEBI:597326"/>
    </cofactor>
</comment>
<evidence type="ECO:0000256" key="7">
    <source>
        <dbReference type="ARBA" id="ARBA00023014"/>
    </source>
</evidence>
<dbReference type="Proteomes" id="UP000000757">
    <property type="component" value="Chromosome"/>
</dbReference>
<evidence type="ECO:0000256" key="4">
    <source>
        <dbReference type="ARBA" id="ARBA00022723"/>
    </source>
</evidence>
<organism evidence="10 11">
    <name type="scientific">Mycolicibacterium smegmatis (strain ATCC 700084 / mc(2)155)</name>
    <name type="common">Mycobacterium smegmatis</name>
    <dbReference type="NCBI Taxonomy" id="246196"/>
    <lineage>
        <taxon>Bacteria</taxon>
        <taxon>Bacillati</taxon>
        <taxon>Actinomycetota</taxon>
        <taxon>Actinomycetes</taxon>
        <taxon>Mycobacteriales</taxon>
        <taxon>Mycobacteriaceae</taxon>
        <taxon>Mycolicibacterium</taxon>
    </lineage>
</organism>
<dbReference type="EMBL" id="CP000480">
    <property type="protein sequence ID" value="ABK73857.1"/>
    <property type="molecule type" value="Genomic_DNA"/>
</dbReference>
<dbReference type="Gene3D" id="3.40.640.10">
    <property type="entry name" value="Type I PLP-dependent aspartate aminotransferase-like (Major domain)"/>
    <property type="match status" value="1"/>
</dbReference>
<dbReference type="PIRSF" id="PIRSF005572">
    <property type="entry name" value="NifS"/>
    <property type="match status" value="1"/>
</dbReference>
<dbReference type="PaxDb" id="246196-MSMEI_1207"/>
<evidence type="ECO:0000256" key="2">
    <source>
        <dbReference type="ARBA" id="ARBA00006490"/>
    </source>
</evidence>
<evidence type="ECO:0000256" key="6">
    <source>
        <dbReference type="ARBA" id="ARBA00023004"/>
    </source>
</evidence>
<keyword evidence="3" id="KW-0808">Transferase</keyword>
<keyword evidence="4" id="KW-0479">Metal-binding</keyword>
<dbReference type="GO" id="GO:0046872">
    <property type="term" value="F:metal ion binding"/>
    <property type="evidence" value="ECO:0007669"/>
    <property type="project" value="UniProtKB-KW"/>
</dbReference>
<dbReference type="SUPFAM" id="SSF53383">
    <property type="entry name" value="PLP-dependent transferases"/>
    <property type="match status" value="1"/>
</dbReference>
<dbReference type="OrthoDB" id="9808002at2"/>
<evidence type="ECO:0000313" key="10">
    <source>
        <dbReference type="EMBL" id="ABK73857.1"/>
    </source>
</evidence>
<keyword evidence="11" id="KW-1185">Reference proteome</keyword>
<dbReference type="InterPro" id="IPR015421">
    <property type="entry name" value="PyrdxlP-dep_Trfase_major"/>
</dbReference>
<sequence>MVYLDYNASTPVDQRILPVVVESYGAHANAASTHHIAGRAAAELLEEARSRVAALVARSAQDVIFTSGATEAAVLGLVGAVLGASGRPNVVVGATEHKAISAAAELGARLSGGEVRTVRANTNGVVDLTHVEALVDDSVALVAVMAANNETGVLNPVGEVAEVARTAGALCFIDATQLVGKGNLDVATRSADLMVMSSHKIYGPKGAGALIANRSVQKSLVAIASGGGQERGLRGGTHNTPSLVGFGLAAELAAKEQVDDAARLGKLASELLVDLQARLTGVTVNGGGAARLSNTLNLRFEGADAEAVMTSMPSVQVSAGSACQSAVPMPSHVLLAMGMSGTAAAESLRISLGRPTTHDEIKIAGDAIVEAVTRVRELTRDEETRE</sequence>
<dbReference type="GO" id="GO:0051536">
    <property type="term" value="F:iron-sulfur cluster binding"/>
    <property type="evidence" value="ECO:0007669"/>
    <property type="project" value="UniProtKB-KW"/>
</dbReference>
<dbReference type="AlphaFoldDB" id="A0QRU5"/>
<dbReference type="InterPro" id="IPR015422">
    <property type="entry name" value="PyrdxlP-dep_Trfase_small"/>
</dbReference>
<dbReference type="Gene3D" id="3.90.1150.10">
    <property type="entry name" value="Aspartate Aminotransferase, domain 1"/>
    <property type="match status" value="1"/>
</dbReference>
<dbReference type="STRING" id="246196.MSMEG_1242"/>
<proteinExistence type="inferred from homology"/>
<comment type="catalytic activity">
    <reaction evidence="8">
        <text>(sulfur carrier)-H + L-cysteine = (sulfur carrier)-SH + L-alanine</text>
        <dbReference type="Rhea" id="RHEA:43892"/>
        <dbReference type="Rhea" id="RHEA-COMP:14737"/>
        <dbReference type="Rhea" id="RHEA-COMP:14739"/>
        <dbReference type="ChEBI" id="CHEBI:29917"/>
        <dbReference type="ChEBI" id="CHEBI:35235"/>
        <dbReference type="ChEBI" id="CHEBI:57972"/>
        <dbReference type="ChEBI" id="CHEBI:64428"/>
        <dbReference type="EC" id="2.8.1.7"/>
    </reaction>
</comment>
<dbReference type="Gene3D" id="1.10.260.50">
    <property type="match status" value="1"/>
</dbReference>